<dbReference type="Proteomes" id="UP001320159">
    <property type="component" value="Unassembled WGS sequence"/>
</dbReference>
<keyword evidence="1" id="KW-0472">Membrane</keyword>
<dbReference type="EMBL" id="PGCK01000016">
    <property type="protein sequence ID" value="MCD1296284.1"/>
    <property type="molecule type" value="Genomic_DNA"/>
</dbReference>
<reference evidence="2 3" key="1">
    <citation type="submission" date="2017-11" db="EMBL/GenBank/DDBJ databases">
        <title>Isolation and Characterization of Family Methanocellaceae Species from Potential Methane Hydrate Area Offshore Southwestern Taiwan.</title>
        <authorList>
            <person name="Zhang W.-L."/>
            <person name="Chen W.-C."/>
            <person name="Lai M.-C."/>
            <person name="Chen S.-C."/>
        </authorList>
    </citation>
    <scope>NUCLEOTIDE SEQUENCE [LARGE SCALE GENOMIC DNA]</scope>
    <source>
        <strain evidence="2 3">CWC-04</strain>
    </source>
</reference>
<keyword evidence="3" id="KW-1185">Reference proteome</keyword>
<dbReference type="InterPro" id="IPR055708">
    <property type="entry name" value="DUF7284"/>
</dbReference>
<proteinExistence type="predicted"/>
<feature type="transmembrane region" description="Helical" evidence="1">
    <location>
        <begin position="12"/>
        <end position="31"/>
    </location>
</feature>
<name>A0AAP2REL1_9EURY</name>
<gene>
    <name evidence="2" type="ORF">CUJ83_14875</name>
</gene>
<protein>
    <submittedName>
        <fullName evidence="2">Uncharacterized protein</fullName>
    </submittedName>
</protein>
<evidence type="ECO:0000256" key="1">
    <source>
        <dbReference type="SAM" id="Phobius"/>
    </source>
</evidence>
<evidence type="ECO:0000313" key="3">
    <source>
        <dbReference type="Proteomes" id="UP001320159"/>
    </source>
</evidence>
<evidence type="ECO:0000313" key="2">
    <source>
        <dbReference type="EMBL" id="MCD1296284.1"/>
    </source>
</evidence>
<keyword evidence="1" id="KW-1133">Transmembrane helix</keyword>
<accession>A0AAP2REL1</accession>
<organism evidence="2 3">
    <name type="scientific">Methanooceanicella nereidis</name>
    <dbReference type="NCBI Taxonomy" id="2052831"/>
    <lineage>
        <taxon>Archaea</taxon>
        <taxon>Methanobacteriati</taxon>
        <taxon>Methanobacteriota</taxon>
        <taxon>Stenosarchaea group</taxon>
        <taxon>Methanomicrobia</taxon>
        <taxon>Methanocellales</taxon>
        <taxon>Methanocellaceae</taxon>
        <taxon>Methanooceanicella</taxon>
    </lineage>
</organism>
<comment type="caution">
    <text evidence="2">The sequence shown here is derived from an EMBL/GenBank/DDBJ whole genome shotgun (WGS) entry which is preliminary data.</text>
</comment>
<keyword evidence="1" id="KW-0812">Transmembrane</keyword>
<sequence>MDDLGYSTMMDAIMFLSMVSVCALILSPAIFSDRREMSTSEASLRKLASSTLLSMESARADYFEHRIMGDLADEIAGIGADSYLYREMTSTLLGRGSRHKTVMEIAAENAACQFKIRAGERTLRLNPFTGDYDRAAVEMLESFISGCVDSRFSYQFTLTWSPFPGVPFEGSVTAGETAPNGAVSAGTYVTMPYATNINKESIKTLIAPELDDIENSIEAYKEHEDDDRLRNDIRRGLEKSLEKTADAAVNEVWQNTIGRINVNNSRFRLPDAFLTNNTEEMNFTAHFPEIKDALCSMVVMQNSLRLDSLSEELAMDIESGSIDGKNAGERIVSWLSSMYEPARARACLYIWVDSHVA</sequence>
<dbReference type="Pfam" id="PF23955">
    <property type="entry name" value="DUF7284"/>
    <property type="match status" value="1"/>
</dbReference>
<dbReference type="RefSeq" id="WP_230743282.1">
    <property type="nucleotide sequence ID" value="NZ_PGCK01000016.1"/>
</dbReference>
<dbReference type="AlphaFoldDB" id="A0AAP2REL1"/>